<feature type="region of interest" description="Disordered" evidence="2">
    <location>
        <begin position="309"/>
        <end position="378"/>
    </location>
</feature>
<sequence>MSPKQRVRQRFGPSQDYLLAVQVNTDLPFRAPYGGLMAGWEKVATTLNACSAFKMHHVKGPIAKNRFERLVARHRNWVKNGSHPDDAPSQDEAFQSVMAELVPKLDAAEAEPQSQTLGKRGRPRKIRPEDGSAPAEKKPALLASQVAIAPSPLGPQPSSSTSLLVDSEDQALPAITKTTRQRFTPGDDLLLIKHVKEVLPFRAKFGSISSGWEEVANKLEGCPDFMKDGIKGPIVRYRFENLVAKYRERVKQNNGRVVGPKGAPAGELEVLMTELVTLLDGGDPVSAALLAQNVAIATGAVDAVAERELQRTTTTQEEDSTSSTSEPSSPIPASSEVDPTSTQSFITPTTEHETETPSSPTVAPAKPAASTVTSETKTPTVLKEVDPTSIAELKALLQEMVEQQTRATEQMLLLQREERRLEAERRERELKLEREEREKDRQALTATVMSVMKTFLEQNDRKN</sequence>
<dbReference type="AlphaFoldDB" id="A0A9W6T8U7"/>
<evidence type="ECO:0000313" key="4">
    <source>
        <dbReference type="Proteomes" id="UP001165083"/>
    </source>
</evidence>
<feature type="compositionally biased region" description="Basic and acidic residues" evidence="2">
    <location>
        <begin position="126"/>
        <end position="137"/>
    </location>
</feature>
<reference evidence="3" key="1">
    <citation type="submission" date="2023-04" db="EMBL/GenBank/DDBJ databases">
        <title>Phytophthora lilii NBRC 32176.</title>
        <authorList>
            <person name="Ichikawa N."/>
            <person name="Sato H."/>
            <person name="Tonouchi N."/>
        </authorList>
    </citation>
    <scope>NUCLEOTIDE SEQUENCE</scope>
    <source>
        <strain evidence="3">NBRC 32176</strain>
    </source>
</reference>
<feature type="compositionally biased region" description="Polar residues" evidence="2">
    <location>
        <begin position="337"/>
        <end position="346"/>
    </location>
</feature>
<keyword evidence="1" id="KW-0175">Coiled coil</keyword>
<feature type="coiled-coil region" evidence="1">
    <location>
        <begin position="390"/>
        <end position="443"/>
    </location>
</feature>
<dbReference type="OrthoDB" id="113205at2759"/>
<keyword evidence="4" id="KW-1185">Reference proteome</keyword>
<name>A0A9W6T8U7_9STRA</name>
<protein>
    <submittedName>
        <fullName evidence="3">Unnamed protein product</fullName>
    </submittedName>
</protein>
<comment type="caution">
    <text evidence="3">The sequence shown here is derived from an EMBL/GenBank/DDBJ whole genome shotgun (WGS) entry which is preliminary data.</text>
</comment>
<evidence type="ECO:0000313" key="3">
    <source>
        <dbReference type="EMBL" id="GMF09445.1"/>
    </source>
</evidence>
<feature type="compositionally biased region" description="Low complexity" evidence="2">
    <location>
        <begin position="311"/>
        <end position="336"/>
    </location>
</feature>
<dbReference type="PANTHER" id="PTHR37558:SF1">
    <property type="entry name" value="HTH CENPB-TYPE DOMAIN-CONTAINING PROTEIN"/>
    <property type="match status" value="1"/>
</dbReference>
<organism evidence="3 4">
    <name type="scientific">Phytophthora lilii</name>
    <dbReference type="NCBI Taxonomy" id="2077276"/>
    <lineage>
        <taxon>Eukaryota</taxon>
        <taxon>Sar</taxon>
        <taxon>Stramenopiles</taxon>
        <taxon>Oomycota</taxon>
        <taxon>Peronosporomycetes</taxon>
        <taxon>Peronosporales</taxon>
        <taxon>Peronosporaceae</taxon>
        <taxon>Phytophthora</taxon>
    </lineage>
</organism>
<proteinExistence type="predicted"/>
<dbReference type="Proteomes" id="UP001165083">
    <property type="component" value="Unassembled WGS sequence"/>
</dbReference>
<dbReference type="EMBL" id="BSXW01000010">
    <property type="protein sequence ID" value="GMF09445.1"/>
    <property type="molecule type" value="Genomic_DNA"/>
</dbReference>
<gene>
    <name evidence="3" type="ORF">Plil01_000034500</name>
</gene>
<accession>A0A9W6T8U7</accession>
<dbReference type="PANTHER" id="PTHR37558">
    <property type="entry name" value="HTH CENPB-TYPE DOMAIN-CONTAINING PROTEIN"/>
    <property type="match status" value="1"/>
</dbReference>
<evidence type="ECO:0000256" key="1">
    <source>
        <dbReference type="SAM" id="Coils"/>
    </source>
</evidence>
<evidence type="ECO:0000256" key="2">
    <source>
        <dbReference type="SAM" id="MobiDB-lite"/>
    </source>
</evidence>
<feature type="region of interest" description="Disordered" evidence="2">
    <location>
        <begin position="106"/>
        <end position="137"/>
    </location>
</feature>